<keyword evidence="2" id="KW-1185">Reference proteome</keyword>
<evidence type="ECO:0000313" key="1">
    <source>
        <dbReference type="EMBL" id="KAK2821420.1"/>
    </source>
</evidence>
<gene>
    <name evidence="1" type="ORF">Q7C36_020763</name>
</gene>
<protein>
    <submittedName>
        <fullName evidence="1">Uncharacterized protein</fullName>
    </submittedName>
</protein>
<comment type="caution">
    <text evidence="1">The sequence shown here is derived from an EMBL/GenBank/DDBJ whole genome shotgun (WGS) entry which is preliminary data.</text>
</comment>
<reference evidence="1" key="1">
    <citation type="submission" date="2023-08" db="EMBL/GenBank/DDBJ databases">
        <title>Pelteobagrus vachellii genome.</title>
        <authorList>
            <person name="Liu H."/>
        </authorList>
    </citation>
    <scope>NUCLEOTIDE SEQUENCE</scope>
    <source>
        <strain evidence="1">PRFRI_2022a</strain>
        <tissue evidence="1">Muscle</tissue>
    </source>
</reference>
<dbReference type="EMBL" id="JAVHJS010000022">
    <property type="protein sequence ID" value="KAK2821420.1"/>
    <property type="molecule type" value="Genomic_DNA"/>
</dbReference>
<dbReference type="AlphaFoldDB" id="A0AA88IWG4"/>
<evidence type="ECO:0000313" key="2">
    <source>
        <dbReference type="Proteomes" id="UP001187315"/>
    </source>
</evidence>
<name>A0AA88IWG4_TACVA</name>
<sequence length="99" mass="11606">MYWSLSMIIFQDPHFQIEQLDPNDAQLHANAVSCGEVNEWLNEWLVKETHKHSTHTVYLMEQKIHFGGLLGRFMCTAAEWEWLEEECAVQPFPQLSGEE</sequence>
<proteinExistence type="predicted"/>
<dbReference type="Proteomes" id="UP001187315">
    <property type="component" value="Unassembled WGS sequence"/>
</dbReference>
<accession>A0AA88IWG4</accession>
<organism evidence="1 2">
    <name type="scientific">Tachysurus vachellii</name>
    <name type="common">Darkbarbel catfish</name>
    <name type="synonym">Pelteobagrus vachellii</name>
    <dbReference type="NCBI Taxonomy" id="175792"/>
    <lineage>
        <taxon>Eukaryota</taxon>
        <taxon>Metazoa</taxon>
        <taxon>Chordata</taxon>
        <taxon>Craniata</taxon>
        <taxon>Vertebrata</taxon>
        <taxon>Euteleostomi</taxon>
        <taxon>Actinopterygii</taxon>
        <taxon>Neopterygii</taxon>
        <taxon>Teleostei</taxon>
        <taxon>Ostariophysi</taxon>
        <taxon>Siluriformes</taxon>
        <taxon>Bagridae</taxon>
        <taxon>Tachysurus</taxon>
    </lineage>
</organism>